<dbReference type="RefSeq" id="WP_235067981.1">
    <property type="nucleotide sequence ID" value="NZ_JAKFGM010000002.1"/>
</dbReference>
<keyword evidence="2" id="KW-1134">Transmembrane beta strand</keyword>
<dbReference type="Proteomes" id="UP001139410">
    <property type="component" value="Unassembled WGS sequence"/>
</dbReference>
<dbReference type="Gene3D" id="1.20.1600.10">
    <property type="entry name" value="Outer membrane efflux proteins (OEP)"/>
    <property type="match status" value="1"/>
</dbReference>
<keyword evidence="2" id="KW-0812">Transmembrane</keyword>
<comment type="similarity">
    <text evidence="1 2">Belongs to the outer membrane factor (OMF) (TC 1.B.17) family.</text>
</comment>
<sequence length="486" mass="52821">MGARYIATILCLSGAAACTQGPDYQRPVVEIPPAYRFEESGLPPASNPDSAAWWNAFDDPILDGMIRECIVNNRDLSIATARVEEFDAILMGTRSQAFPQIGYDVSGSRKRTSEEIGIPFPPGSSPLSSSFGALLTSSWEIDLWGRIRRETEAARANLLATTEARRGVILTLVASVITGYVTLLDLDDRLQVAKDTLAGRKESVVIFRKRLEGGYISDYEMAQVQAEYESAAAAVPDLERLIGVQESALSVLLGRNPGPIERGRKLRSLGTPAVPPSLPAELLTRRPDILAAEQQLIASNALIGAARALYFPRIFLTGIGGLASNSLGNLFTGTARTWTFTGDVAGPIYTGGGIKAATDQAVARREQSLAAYELTIQNAFRDVEDALITVQKSRELEQSVNRRVESLKQAVTLVRIRYDNGYSDYLDVLDTERSLFSAELTLAEARGDTYRALANLYRALGGDWVDQVDAMVIEERGAKTAAAQPR</sequence>
<proteinExistence type="inferred from homology"/>
<comment type="caution">
    <text evidence="3">The sequence shown here is derived from an EMBL/GenBank/DDBJ whole genome shotgun (WGS) entry which is preliminary data.</text>
</comment>
<evidence type="ECO:0000313" key="4">
    <source>
        <dbReference type="Proteomes" id="UP001139410"/>
    </source>
</evidence>
<reference evidence="3" key="1">
    <citation type="submission" date="2022-01" db="EMBL/GenBank/DDBJ databases">
        <authorList>
            <person name="Jo J.-H."/>
            <person name="Im W.-T."/>
        </authorList>
    </citation>
    <scope>NUCLEOTIDE SEQUENCE</scope>
    <source>
        <strain evidence="3">G124</strain>
    </source>
</reference>
<dbReference type="InterPro" id="IPR010131">
    <property type="entry name" value="MdtP/NodT-like"/>
</dbReference>
<dbReference type="NCBIfam" id="TIGR01845">
    <property type="entry name" value="outer_NodT"/>
    <property type="match status" value="1"/>
</dbReference>
<gene>
    <name evidence="3" type="ORF">LVY65_09120</name>
</gene>
<accession>A0A9X1QKT5</accession>
<keyword evidence="2" id="KW-0449">Lipoprotein</keyword>
<dbReference type="Pfam" id="PF02321">
    <property type="entry name" value="OEP"/>
    <property type="match status" value="2"/>
</dbReference>
<dbReference type="EMBL" id="JAKFGM010000002">
    <property type="protein sequence ID" value="MCF2515220.1"/>
    <property type="molecule type" value="Genomic_DNA"/>
</dbReference>
<dbReference type="PANTHER" id="PTHR30203">
    <property type="entry name" value="OUTER MEMBRANE CATION EFFLUX PROTEIN"/>
    <property type="match status" value="1"/>
</dbReference>
<dbReference type="InterPro" id="IPR003423">
    <property type="entry name" value="OMP_efflux"/>
</dbReference>
<dbReference type="Gene3D" id="2.20.200.10">
    <property type="entry name" value="Outer membrane efflux proteins (OEP)"/>
    <property type="match status" value="1"/>
</dbReference>
<dbReference type="SUPFAM" id="SSF56954">
    <property type="entry name" value="Outer membrane efflux proteins (OEP)"/>
    <property type="match status" value="1"/>
</dbReference>
<dbReference type="PROSITE" id="PS51257">
    <property type="entry name" value="PROKAR_LIPOPROTEIN"/>
    <property type="match status" value="1"/>
</dbReference>
<dbReference type="AlphaFoldDB" id="A0A9X1QKT5"/>
<keyword evidence="2" id="KW-0472">Membrane</keyword>
<protein>
    <submittedName>
        <fullName evidence="3">Efflux transporter outer membrane subunit</fullName>
    </submittedName>
</protein>
<organism evidence="3 4">
    <name type="scientific">Sphingomonas cremea</name>
    <dbReference type="NCBI Taxonomy" id="2904799"/>
    <lineage>
        <taxon>Bacteria</taxon>
        <taxon>Pseudomonadati</taxon>
        <taxon>Pseudomonadota</taxon>
        <taxon>Alphaproteobacteria</taxon>
        <taxon>Sphingomonadales</taxon>
        <taxon>Sphingomonadaceae</taxon>
        <taxon>Sphingomonas</taxon>
    </lineage>
</organism>
<dbReference type="PANTHER" id="PTHR30203:SF33">
    <property type="entry name" value="BLR4455 PROTEIN"/>
    <property type="match status" value="1"/>
</dbReference>
<name>A0A9X1QKT5_9SPHN</name>
<evidence type="ECO:0000313" key="3">
    <source>
        <dbReference type="EMBL" id="MCF2515220.1"/>
    </source>
</evidence>
<evidence type="ECO:0000256" key="2">
    <source>
        <dbReference type="RuleBase" id="RU362097"/>
    </source>
</evidence>
<dbReference type="GO" id="GO:0015562">
    <property type="term" value="F:efflux transmembrane transporter activity"/>
    <property type="evidence" value="ECO:0007669"/>
    <property type="project" value="InterPro"/>
</dbReference>
<dbReference type="GO" id="GO:0005886">
    <property type="term" value="C:plasma membrane"/>
    <property type="evidence" value="ECO:0007669"/>
    <property type="project" value="UniProtKB-SubCell"/>
</dbReference>
<keyword evidence="4" id="KW-1185">Reference proteome</keyword>
<keyword evidence="2" id="KW-0564">Palmitate</keyword>
<comment type="subcellular location">
    <subcellularLocation>
        <location evidence="2">Cell membrane</location>
        <topology evidence="2">Lipid-anchor</topology>
    </subcellularLocation>
</comment>
<evidence type="ECO:0000256" key="1">
    <source>
        <dbReference type="ARBA" id="ARBA00007613"/>
    </source>
</evidence>